<dbReference type="AlphaFoldDB" id="A0A9Q0XTC0"/>
<dbReference type="InterPro" id="IPR001087">
    <property type="entry name" value="GDSL"/>
</dbReference>
<comment type="caution">
    <text evidence="1">The sequence shown here is derived from an EMBL/GenBank/DDBJ whole genome shotgun (WGS) entry which is preliminary data.</text>
</comment>
<sequence length="139" mass="16191">MQWGDLLPGLWSLFCHHGPPHGLLIQLGENDITLLQVIDLKKDMEALLQVMHSSYPNVTLLWSQVLQRRCCWWVRHPGKIKMVRRKLDKAVGHLVTSFGGFWIKYPNITLTDQDMYWTDGVHLSEKGNTQWVMDIRKAI</sequence>
<evidence type="ECO:0000313" key="2">
    <source>
        <dbReference type="Proteomes" id="UP001142489"/>
    </source>
</evidence>
<dbReference type="Pfam" id="PF00657">
    <property type="entry name" value="Lipase_GDSL"/>
    <property type="match status" value="1"/>
</dbReference>
<dbReference type="EMBL" id="JAPFRF010000007">
    <property type="protein sequence ID" value="KAJ7327241.1"/>
    <property type="molecule type" value="Genomic_DNA"/>
</dbReference>
<dbReference type="GO" id="GO:0016788">
    <property type="term" value="F:hydrolase activity, acting on ester bonds"/>
    <property type="evidence" value="ECO:0007669"/>
    <property type="project" value="InterPro"/>
</dbReference>
<gene>
    <name evidence="1" type="ORF">JRQ81_017000</name>
</gene>
<feature type="non-terminal residue" evidence="1">
    <location>
        <position position="139"/>
    </location>
</feature>
<reference evidence="1" key="1">
    <citation type="journal article" date="2023" name="DNA Res.">
        <title>Chromosome-level genome assembly of Phrynocephalus forsythii using third-generation DNA sequencing and Hi-C analysis.</title>
        <authorList>
            <person name="Qi Y."/>
            <person name="Zhao W."/>
            <person name="Zhao Y."/>
            <person name="Niu C."/>
            <person name="Cao S."/>
            <person name="Zhang Y."/>
        </authorList>
    </citation>
    <scope>NUCLEOTIDE SEQUENCE</scope>
    <source>
        <tissue evidence="1">Muscle</tissue>
    </source>
</reference>
<organism evidence="1 2">
    <name type="scientific">Phrynocephalus forsythii</name>
    <dbReference type="NCBI Taxonomy" id="171643"/>
    <lineage>
        <taxon>Eukaryota</taxon>
        <taxon>Metazoa</taxon>
        <taxon>Chordata</taxon>
        <taxon>Craniata</taxon>
        <taxon>Vertebrata</taxon>
        <taxon>Euteleostomi</taxon>
        <taxon>Lepidosauria</taxon>
        <taxon>Squamata</taxon>
        <taxon>Bifurcata</taxon>
        <taxon>Unidentata</taxon>
        <taxon>Episquamata</taxon>
        <taxon>Toxicofera</taxon>
        <taxon>Iguania</taxon>
        <taxon>Acrodonta</taxon>
        <taxon>Agamidae</taxon>
        <taxon>Agaminae</taxon>
        <taxon>Phrynocephalus</taxon>
    </lineage>
</organism>
<protein>
    <recommendedName>
        <fullName evidence="3">SGNH hydrolase-type esterase domain-containing protein</fullName>
    </recommendedName>
</protein>
<dbReference type="OrthoDB" id="9049790at2759"/>
<dbReference type="SUPFAM" id="SSF52266">
    <property type="entry name" value="SGNH hydrolase"/>
    <property type="match status" value="1"/>
</dbReference>
<proteinExistence type="predicted"/>
<keyword evidence="2" id="KW-1185">Reference proteome</keyword>
<dbReference type="Proteomes" id="UP001142489">
    <property type="component" value="Unassembled WGS sequence"/>
</dbReference>
<dbReference type="CDD" id="cd00229">
    <property type="entry name" value="SGNH_hydrolase"/>
    <property type="match status" value="1"/>
</dbReference>
<dbReference type="Gene3D" id="3.40.50.1110">
    <property type="entry name" value="SGNH hydrolase"/>
    <property type="match status" value="1"/>
</dbReference>
<accession>A0A9Q0XTC0</accession>
<evidence type="ECO:0008006" key="3">
    <source>
        <dbReference type="Google" id="ProtNLM"/>
    </source>
</evidence>
<evidence type="ECO:0000313" key="1">
    <source>
        <dbReference type="EMBL" id="KAJ7327241.1"/>
    </source>
</evidence>
<dbReference type="InterPro" id="IPR036514">
    <property type="entry name" value="SGNH_hydro_sf"/>
</dbReference>
<name>A0A9Q0XTC0_9SAUR</name>